<evidence type="ECO:0000313" key="4">
    <source>
        <dbReference type="Proteomes" id="UP000605361"/>
    </source>
</evidence>
<dbReference type="SUPFAM" id="SSF49785">
    <property type="entry name" value="Galactose-binding domain-like"/>
    <property type="match status" value="1"/>
</dbReference>
<keyword evidence="4" id="KW-1185">Reference proteome</keyword>
<dbReference type="Gene3D" id="2.60.40.10">
    <property type="entry name" value="Immunoglobulins"/>
    <property type="match status" value="1"/>
</dbReference>
<feature type="signal peptide" evidence="2">
    <location>
        <begin position="1"/>
        <end position="39"/>
    </location>
</feature>
<dbReference type="GO" id="GO:0005975">
    <property type="term" value="P:carbohydrate metabolic process"/>
    <property type="evidence" value="ECO:0007669"/>
    <property type="project" value="UniProtKB-ARBA"/>
</dbReference>
<feature type="region of interest" description="Disordered" evidence="1">
    <location>
        <begin position="76"/>
        <end position="96"/>
    </location>
</feature>
<dbReference type="Proteomes" id="UP000605361">
    <property type="component" value="Unassembled WGS sequence"/>
</dbReference>
<comment type="caution">
    <text evidence="3">The sequence shown here is derived from an EMBL/GenBank/DDBJ whole genome shotgun (WGS) entry which is preliminary data.</text>
</comment>
<accession>A0A931EXH6</accession>
<name>A0A931EXH6_9ACTN</name>
<keyword evidence="2" id="KW-0732">Signal</keyword>
<proteinExistence type="predicted"/>
<feature type="chain" id="PRO_5037095257" evidence="2">
    <location>
        <begin position="40"/>
        <end position="1524"/>
    </location>
</feature>
<protein>
    <submittedName>
        <fullName evidence="3">Tat pathway signal protein</fullName>
    </submittedName>
</protein>
<gene>
    <name evidence="3" type="ORF">ITP53_07030</name>
</gene>
<dbReference type="RefSeq" id="WP_195894479.1">
    <property type="nucleotide sequence ID" value="NZ_JADOGI010000014.1"/>
</dbReference>
<organism evidence="3 4">
    <name type="scientific">Nonomuraea cypriaca</name>
    <dbReference type="NCBI Taxonomy" id="1187855"/>
    <lineage>
        <taxon>Bacteria</taxon>
        <taxon>Bacillati</taxon>
        <taxon>Actinomycetota</taxon>
        <taxon>Actinomycetes</taxon>
        <taxon>Streptosporangiales</taxon>
        <taxon>Streptosporangiaceae</taxon>
        <taxon>Nonomuraea</taxon>
    </lineage>
</organism>
<dbReference type="InterPro" id="IPR013783">
    <property type="entry name" value="Ig-like_fold"/>
</dbReference>
<dbReference type="PROSITE" id="PS51318">
    <property type="entry name" value="TAT"/>
    <property type="match status" value="1"/>
</dbReference>
<dbReference type="InterPro" id="IPR008979">
    <property type="entry name" value="Galactose-bd-like_sf"/>
</dbReference>
<evidence type="ECO:0000256" key="1">
    <source>
        <dbReference type="SAM" id="MobiDB-lite"/>
    </source>
</evidence>
<evidence type="ECO:0000256" key="2">
    <source>
        <dbReference type="SAM" id="SignalP"/>
    </source>
</evidence>
<reference evidence="3" key="1">
    <citation type="submission" date="2020-11" db="EMBL/GenBank/DDBJ databases">
        <title>Whole-genome analyses of Nonomuraea sp. K274.</title>
        <authorList>
            <person name="Veyisoglu A."/>
        </authorList>
    </citation>
    <scope>NUCLEOTIDE SEQUENCE</scope>
    <source>
        <strain evidence="3">K274</strain>
    </source>
</reference>
<dbReference type="InterPro" id="IPR006311">
    <property type="entry name" value="TAT_signal"/>
</dbReference>
<sequence>MKHIGPGSHRPRRSRLRRTGAALLAAVLAGALSAVPAQASAVSAIPARAHVAQAADRLDEITFGDTASEQAHAFNGGSTAVVDGSNGQKARVSRPLTPPGYNLGDLTFTVKVHPKLQNYLSVKFWGGDDSTYKTVVMINGEYVSYRANGDHEPINVGTRGNAQPGRFFYSTAMLPLASTQGRTEARITLRTYHPTLTAKSTEDSRSFYQAFTHTSPKITPTDDTGYQPSTQAAAKLTPAEEQAKVDAYRAKQIADVKALEARVDADPKATMSIVRYKDELRFYAESLLMDWSPTQDKRKGLQRIFASIDNYTRQYYGDVKSLGNGGHQSDWGGYYGALGEALYIVENLIDRKEFDAFLKEPFTTGTQDGPNSIAGVDWKGGELTRGEAWERVLKANFDFARSRLSYIYNQMMYTYEGAWKAHEGLRIIGSRFYEGKKRSNRIVEEALGAKPFLGEEVLVGPDGEDLDLYHSLFNHDQTAQYTDDYLQVVMKGLAKSKLDRKGEVVRRTPYGTHYTGITEAGLTRENGYVGSYGESTNYLPAWFYRTLGHKGDEQLNDEILKLSLKNVHARGQTRYQGTDAAGNRVMTMQQVVDWRNSAYPGKSAYGTEVGTPQAFAFAGLETFMADNPGRYRGKEWEPYWEYARSAVGFMQQQLADNQFFPYFDSVVAKQTYDLRLTEEYGYVTAGRAGYERFGGKAAAGVLLPHTDPARYTDAELSALGVDRAAFGTATAWADIDNLLLTVRDGDTHLYAALNERNIGYTGAGRVHVQSAGYEHLAEIQTQARLDSQDYYPRGSNSAQQILAYDWTETAGAPPLAWVGDLMPVSYQPGVGTVVRDNFAQDTPYSGYPNLITSRYGQYFMAVNTTRAEFGNKQSFTVALPAGDWGGEVADLVSGKPVKVKKNAVTLPPESAMVLKLGSDTVGAEPPAAVDVAVATPGTRSVGLSWLPAAGAESYTISRATRENGPYAKVSEVTTTSHIDEVPGEGTYYYKVAAGAGQPSNPVKARVTAPHTRDLARTGWRDDLIGATSGKAAVNGSEITLSGVNGKGFGEGDDSVIYRRYAEDSYAMASKLVAGSVEVRAELRSGAGGVILRDNTDPVGRYVWFGLDADGKLAMRTRTLDTRADAGAGLAGSNNSGGVTRSPYTVARSEPLEYLKLVRAVGSHQVTGYASADGQTWASVGTLVVPMTEVIHAGVAAAADATFAGVAVEQRDRSLVTATAVRGERGAVRVQWSKPDDAVAFDVYRTADPAVAATDPLTAPGWTKVAENSASLVHDDRILAGELFYKVAALGTASDAVQVTAEGIDTVLEQARAVKAGDYTQDSYAAFKAEIDAVEADPDGDESARVKRVYDAYALLVPVFQHGFEAGEPDIWAAGGSAPGSYQRVISEDGAHNGERGLFFSSTDTTGNGGYNLWFNSRKAGGISPIAAKPNTRYKVSFDYRLTDYVPGRTVGAYAFVRSFKGGTGVGSEQRNWLPAGDTPAGTWARFEREYTSVDADIDNLELTFGLRGSSGTFQVDDVRVEPVG</sequence>
<evidence type="ECO:0000313" key="3">
    <source>
        <dbReference type="EMBL" id="MBF8185497.1"/>
    </source>
</evidence>
<dbReference type="Gene3D" id="2.60.120.260">
    <property type="entry name" value="Galactose-binding domain-like"/>
    <property type="match status" value="1"/>
</dbReference>
<dbReference type="EMBL" id="JADOGI010000014">
    <property type="protein sequence ID" value="MBF8185497.1"/>
    <property type="molecule type" value="Genomic_DNA"/>
</dbReference>